<gene>
    <name evidence="2" type="ORF">H6G05_00890</name>
</gene>
<dbReference type="SUPFAM" id="SSF53335">
    <property type="entry name" value="S-adenosyl-L-methionine-dependent methyltransferases"/>
    <property type="match status" value="1"/>
</dbReference>
<dbReference type="InterPro" id="IPR013216">
    <property type="entry name" value="Methyltransf_11"/>
</dbReference>
<dbReference type="GO" id="GO:0008168">
    <property type="term" value="F:methyltransferase activity"/>
    <property type="evidence" value="ECO:0007669"/>
    <property type="project" value="UniProtKB-KW"/>
</dbReference>
<feature type="domain" description="Methyltransferase type 11" evidence="1">
    <location>
        <begin position="79"/>
        <end position="174"/>
    </location>
</feature>
<accession>A0ABR8C5F0</accession>
<proteinExistence type="predicted"/>
<dbReference type="Gene3D" id="3.40.50.150">
    <property type="entry name" value="Vaccinia Virus protein VP39"/>
    <property type="match status" value="1"/>
</dbReference>
<sequence>MESSKFWKLRNVWVKFKRFLKSESNQLDEATKVFDYPVISNLEARDNPKPVQIGTINEQPRNQWIEQQLRALPAGLRILDAGCGEQQHRKFCQHLNYVGQDFDSYHGQGDLKGLQMGNWDQSNIDIISDIVAIPEPDQSFDVILCSEVFEHLPDPLGALKEFERLLVSGGKLILTAPFCSLTHFSPYHFYSGFNRYFYEANLRKYGLEILEIEANGNFFDYVAQELRRINYVAQRYANYNFSELDHNTIYQSLCLLEIINQEQNNSEELLCFGYHVLAEKSINH</sequence>
<dbReference type="Pfam" id="PF08241">
    <property type="entry name" value="Methyltransf_11"/>
    <property type="match status" value="1"/>
</dbReference>
<evidence type="ECO:0000313" key="3">
    <source>
        <dbReference type="Proteomes" id="UP000618445"/>
    </source>
</evidence>
<keyword evidence="2" id="KW-0489">Methyltransferase</keyword>
<name>A0ABR8C5F0_9CYAN</name>
<evidence type="ECO:0000313" key="2">
    <source>
        <dbReference type="EMBL" id="MBD2315403.1"/>
    </source>
</evidence>
<reference evidence="2 3" key="1">
    <citation type="journal article" date="2020" name="ISME J.">
        <title>Comparative genomics reveals insights into cyanobacterial evolution and habitat adaptation.</title>
        <authorList>
            <person name="Chen M.Y."/>
            <person name="Teng W.K."/>
            <person name="Zhao L."/>
            <person name="Hu C.X."/>
            <person name="Zhou Y.K."/>
            <person name="Han B.P."/>
            <person name="Song L.R."/>
            <person name="Shu W.S."/>
        </authorList>
    </citation>
    <scope>NUCLEOTIDE SEQUENCE [LARGE SCALE GENOMIC DNA]</scope>
    <source>
        <strain evidence="2 3">FACHB-1050</strain>
    </source>
</reference>
<dbReference type="InterPro" id="IPR029063">
    <property type="entry name" value="SAM-dependent_MTases_sf"/>
</dbReference>
<organism evidence="2 3">
    <name type="scientific">Phormidium tenue FACHB-1050</name>
    <dbReference type="NCBI Taxonomy" id="2692857"/>
    <lineage>
        <taxon>Bacteria</taxon>
        <taxon>Bacillati</taxon>
        <taxon>Cyanobacteriota</taxon>
        <taxon>Cyanophyceae</taxon>
        <taxon>Oscillatoriophycideae</taxon>
        <taxon>Oscillatoriales</taxon>
        <taxon>Oscillatoriaceae</taxon>
        <taxon>Phormidium</taxon>
    </lineage>
</organism>
<keyword evidence="2" id="KW-0808">Transferase</keyword>
<keyword evidence="3" id="KW-1185">Reference proteome</keyword>
<dbReference type="CDD" id="cd02440">
    <property type="entry name" value="AdoMet_MTases"/>
    <property type="match status" value="1"/>
</dbReference>
<dbReference type="GO" id="GO:0032259">
    <property type="term" value="P:methylation"/>
    <property type="evidence" value="ECO:0007669"/>
    <property type="project" value="UniProtKB-KW"/>
</dbReference>
<dbReference type="EMBL" id="JACJQY010000001">
    <property type="protein sequence ID" value="MBD2315403.1"/>
    <property type="molecule type" value="Genomic_DNA"/>
</dbReference>
<evidence type="ECO:0000259" key="1">
    <source>
        <dbReference type="Pfam" id="PF08241"/>
    </source>
</evidence>
<dbReference type="Proteomes" id="UP000618445">
    <property type="component" value="Unassembled WGS sequence"/>
</dbReference>
<protein>
    <submittedName>
        <fullName evidence="2">Class I SAM-dependent methyltransferase</fullName>
    </submittedName>
</protein>
<comment type="caution">
    <text evidence="2">The sequence shown here is derived from an EMBL/GenBank/DDBJ whole genome shotgun (WGS) entry which is preliminary data.</text>
</comment>